<reference evidence="2" key="1">
    <citation type="submission" date="2022-08" db="EMBL/GenBank/DDBJ databases">
        <authorList>
            <consortium name="DOE Joint Genome Institute"/>
            <person name="Min B."/>
            <person name="Sierra-Patev S."/>
            <person name="Naranjo-Ortiz M."/>
            <person name="Looney B."/>
            <person name="Konkel Z."/>
            <person name="Slot J.C."/>
            <person name="Sakamoto Y."/>
            <person name="Steenwyk J.L."/>
            <person name="Rokas A."/>
            <person name="Carro J."/>
            <person name="Camarero S."/>
            <person name="Ferreira P."/>
            <person name="Molpeceres G."/>
            <person name="Ruiz-duenas F.J."/>
            <person name="Serrano A."/>
            <person name="Henrissat B."/>
            <person name="Drula E."/>
            <person name="Hughes K.W."/>
            <person name="Mata J.L."/>
            <person name="Ishikawa N.K."/>
            <person name="Vargas-Isla R."/>
            <person name="Ushijima S."/>
            <person name="Smith C.A."/>
            <person name="Ahrendt S."/>
            <person name="Andreopoulos W."/>
            <person name="He G."/>
            <person name="LaButti K."/>
            <person name="Lipzen A."/>
            <person name="Ng V."/>
            <person name="Riley R."/>
            <person name="Sandor L."/>
            <person name="Barry K."/>
            <person name="Martinez A.T."/>
            <person name="Xiao Y."/>
            <person name="Gibbons J.G."/>
            <person name="Terashima K."/>
            <person name="Hibbett D.S."/>
            <person name="Grigoriev I.V."/>
        </authorList>
    </citation>
    <scope>NUCLEOTIDE SEQUENCE</scope>
    <source>
        <strain evidence="2">ET3784</strain>
    </source>
</reference>
<dbReference type="EMBL" id="JANVFO010000039">
    <property type="protein sequence ID" value="KAJ3728171.1"/>
    <property type="molecule type" value="Genomic_DNA"/>
</dbReference>
<evidence type="ECO:0000313" key="2">
    <source>
        <dbReference type="EMBL" id="KAJ3728171.1"/>
    </source>
</evidence>
<organism evidence="2 3">
    <name type="scientific">Lentinula guzmanii</name>
    <dbReference type="NCBI Taxonomy" id="2804957"/>
    <lineage>
        <taxon>Eukaryota</taxon>
        <taxon>Fungi</taxon>
        <taxon>Dikarya</taxon>
        <taxon>Basidiomycota</taxon>
        <taxon>Agaricomycotina</taxon>
        <taxon>Agaricomycetes</taxon>
        <taxon>Agaricomycetidae</taxon>
        <taxon>Agaricales</taxon>
        <taxon>Marasmiineae</taxon>
        <taxon>Omphalotaceae</taxon>
        <taxon>Lentinula</taxon>
    </lineage>
</organism>
<reference evidence="2" key="2">
    <citation type="journal article" date="2023" name="Proc. Natl. Acad. Sci. U.S.A.">
        <title>A global phylogenomic analysis of the shiitake genus Lentinula.</title>
        <authorList>
            <person name="Sierra-Patev S."/>
            <person name="Min B."/>
            <person name="Naranjo-Ortiz M."/>
            <person name="Looney B."/>
            <person name="Konkel Z."/>
            <person name="Slot J.C."/>
            <person name="Sakamoto Y."/>
            <person name="Steenwyk J.L."/>
            <person name="Rokas A."/>
            <person name="Carro J."/>
            <person name="Camarero S."/>
            <person name="Ferreira P."/>
            <person name="Molpeceres G."/>
            <person name="Ruiz-Duenas F.J."/>
            <person name="Serrano A."/>
            <person name="Henrissat B."/>
            <person name="Drula E."/>
            <person name="Hughes K.W."/>
            <person name="Mata J.L."/>
            <person name="Ishikawa N.K."/>
            <person name="Vargas-Isla R."/>
            <person name="Ushijima S."/>
            <person name="Smith C.A."/>
            <person name="Donoghue J."/>
            <person name="Ahrendt S."/>
            <person name="Andreopoulos W."/>
            <person name="He G."/>
            <person name="LaButti K."/>
            <person name="Lipzen A."/>
            <person name="Ng V."/>
            <person name="Riley R."/>
            <person name="Sandor L."/>
            <person name="Barry K."/>
            <person name="Martinez A.T."/>
            <person name="Xiao Y."/>
            <person name="Gibbons J.G."/>
            <person name="Terashima K."/>
            <person name="Grigoriev I.V."/>
            <person name="Hibbett D."/>
        </authorList>
    </citation>
    <scope>NUCLEOTIDE SEQUENCE</scope>
    <source>
        <strain evidence="2">ET3784</strain>
    </source>
</reference>
<gene>
    <name evidence="2" type="ORF">DFJ43DRAFT_508437</name>
</gene>
<evidence type="ECO:0000256" key="1">
    <source>
        <dbReference type="SAM" id="SignalP"/>
    </source>
</evidence>
<evidence type="ECO:0000313" key="3">
    <source>
        <dbReference type="Proteomes" id="UP001176059"/>
    </source>
</evidence>
<feature type="chain" id="PRO_5041348732" evidence="1">
    <location>
        <begin position="24"/>
        <end position="119"/>
    </location>
</feature>
<protein>
    <submittedName>
        <fullName evidence="2">Uncharacterized protein</fullName>
    </submittedName>
</protein>
<keyword evidence="3" id="KW-1185">Reference proteome</keyword>
<dbReference type="Proteomes" id="UP001176059">
    <property type="component" value="Unassembled WGS sequence"/>
</dbReference>
<dbReference type="AlphaFoldDB" id="A0AA38JJT3"/>
<proteinExistence type="predicted"/>
<comment type="caution">
    <text evidence="2">The sequence shown here is derived from an EMBL/GenBank/DDBJ whole genome shotgun (WGS) entry which is preliminary data.</text>
</comment>
<keyword evidence="1" id="KW-0732">Signal</keyword>
<accession>A0AA38JJT3</accession>
<sequence>MQLRPGVMSHIAHLHACLQSCFCLPLVVRYRNAHTDFLLSNISQGAQRPLSPQAISPELGYPTSAERSQQYLPFVELTRPVFPRVTFQSLTPLLWLPVLAPFCNSQRNGTRQRSKNSTF</sequence>
<feature type="signal peptide" evidence="1">
    <location>
        <begin position="1"/>
        <end position="23"/>
    </location>
</feature>
<name>A0AA38JJT3_9AGAR</name>